<dbReference type="GO" id="GO:0016020">
    <property type="term" value="C:membrane"/>
    <property type="evidence" value="ECO:0007669"/>
    <property type="project" value="UniProtKB-SubCell"/>
</dbReference>
<dbReference type="PANTHER" id="PTHR45902:SF2">
    <property type="entry name" value="G-PROTEIN COUPLED RECEPTORS FAMILY 2 PROFILE 2 DOMAIN-CONTAINING PROTEIN"/>
    <property type="match status" value="1"/>
</dbReference>
<dbReference type="CDD" id="cd15039">
    <property type="entry name" value="7tmB3_Methuselah-like"/>
    <property type="match status" value="1"/>
</dbReference>
<feature type="transmembrane region" description="Helical" evidence="5">
    <location>
        <begin position="229"/>
        <end position="249"/>
    </location>
</feature>
<accession>A0AAV8VQD3</accession>
<evidence type="ECO:0000256" key="1">
    <source>
        <dbReference type="ARBA" id="ARBA00004141"/>
    </source>
</evidence>
<dbReference type="PANTHER" id="PTHR45902">
    <property type="entry name" value="LATROPHILIN RECEPTOR-LIKE PROTEIN A"/>
    <property type="match status" value="1"/>
</dbReference>
<organism evidence="7 8">
    <name type="scientific">Exocentrus adspersus</name>
    <dbReference type="NCBI Taxonomy" id="1586481"/>
    <lineage>
        <taxon>Eukaryota</taxon>
        <taxon>Metazoa</taxon>
        <taxon>Ecdysozoa</taxon>
        <taxon>Arthropoda</taxon>
        <taxon>Hexapoda</taxon>
        <taxon>Insecta</taxon>
        <taxon>Pterygota</taxon>
        <taxon>Neoptera</taxon>
        <taxon>Endopterygota</taxon>
        <taxon>Coleoptera</taxon>
        <taxon>Polyphaga</taxon>
        <taxon>Cucujiformia</taxon>
        <taxon>Chrysomeloidea</taxon>
        <taxon>Cerambycidae</taxon>
        <taxon>Lamiinae</taxon>
        <taxon>Acanthocinini</taxon>
        <taxon>Exocentrus</taxon>
    </lineage>
</organism>
<feature type="domain" description="G-protein coupled receptors family 2 profile 2" evidence="6">
    <location>
        <begin position="1"/>
        <end position="243"/>
    </location>
</feature>
<name>A0AAV8VQD3_9CUCU</name>
<gene>
    <name evidence="7" type="ORF">NQ315_016395</name>
</gene>
<feature type="transmembrane region" description="Helical" evidence="5">
    <location>
        <begin position="98"/>
        <end position="116"/>
    </location>
</feature>
<dbReference type="InterPro" id="IPR053231">
    <property type="entry name" value="GPCR_LN-TM7"/>
</dbReference>
<feature type="transmembrane region" description="Helical" evidence="5">
    <location>
        <begin position="141"/>
        <end position="162"/>
    </location>
</feature>
<keyword evidence="2 5" id="KW-0812">Transmembrane</keyword>
<dbReference type="Gene3D" id="1.20.1070.10">
    <property type="entry name" value="Rhodopsin 7-helix transmembrane proteins"/>
    <property type="match status" value="1"/>
</dbReference>
<evidence type="ECO:0000256" key="2">
    <source>
        <dbReference type="ARBA" id="ARBA00022692"/>
    </source>
</evidence>
<feature type="transmembrane region" description="Helical" evidence="5">
    <location>
        <begin position="189"/>
        <end position="209"/>
    </location>
</feature>
<dbReference type="GO" id="GO:0004930">
    <property type="term" value="F:G protein-coupled receptor activity"/>
    <property type="evidence" value="ECO:0007669"/>
    <property type="project" value="InterPro"/>
</dbReference>
<comment type="subcellular location">
    <subcellularLocation>
        <location evidence="1">Membrane</location>
        <topology evidence="1">Multi-pass membrane protein</topology>
    </subcellularLocation>
</comment>
<comment type="caution">
    <text evidence="7">The sequence shown here is derived from an EMBL/GenBank/DDBJ whole genome shotgun (WGS) entry which is preliminary data.</text>
</comment>
<dbReference type="AlphaFoldDB" id="A0AAV8VQD3"/>
<evidence type="ECO:0000313" key="7">
    <source>
        <dbReference type="EMBL" id="KAJ8916255.1"/>
    </source>
</evidence>
<evidence type="ECO:0000256" key="5">
    <source>
        <dbReference type="SAM" id="Phobius"/>
    </source>
</evidence>
<evidence type="ECO:0000256" key="3">
    <source>
        <dbReference type="ARBA" id="ARBA00022989"/>
    </source>
</evidence>
<evidence type="ECO:0000313" key="8">
    <source>
        <dbReference type="Proteomes" id="UP001159042"/>
    </source>
</evidence>
<feature type="transmembrane region" description="Helical" evidence="5">
    <location>
        <begin position="47"/>
        <end position="66"/>
    </location>
</feature>
<proteinExistence type="predicted"/>
<keyword evidence="8" id="KW-1185">Reference proteome</keyword>
<protein>
    <recommendedName>
        <fullName evidence="6">G-protein coupled receptors family 2 profile 2 domain-containing protein</fullName>
    </recommendedName>
</protein>
<keyword evidence="3 5" id="KW-1133">Transmembrane helix</keyword>
<dbReference type="InterPro" id="IPR000832">
    <property type="entry name" value="GPCR_2_secretin-like"/>
</dbReference>
<dbReference type="GO" id="GO:0007166">
    <property type="term" value="P:cell surface receptor signaling pathway"/>
    <property type="evidence" value="ECO:0007669"/>
    <property type="project" value="InterPro"/>
</dbReference>
<keyword evidence="4 5" id="KW-0472">Membrane</keyword>
<feature type="transmembrane region" description="Helical" evidence="5">
    <location>
        <begin position="21"/>
        <end position="41"/>
    </location>
</feature>
<reference evidence="7 8" key="1">
    <citation type="journal article" date="2023" name="Insect Mol. Biol.">
        <title>Genome sequencing provides insights into the evolution of gene families encoding plant cell wall-degrading enzymes in longhorned beetles.</title>
        <authorList>
            <person name="Shin N.R."/>
            <person name="Okamura Y."/>
            <person name="Kirsch R."/>
            <person name="Pauchet Y."/>
        </authorList>
    </citation>
    <scope>NUCLEOTIDE SEQUENCE [LARGE SCALE GENOMIC DNA]</scope>
    <source>
        <strain evidence="7">EAD_L_NR</strain>
    </source>
</reference>
<sequence length="295" mass="32826">MCDCFSLFSDLRNLSGTTLMNLLAALFMSQLLYVIGVGGVPDNELCIALAFALQYARLCVFCWMLLMTHNMHNQFRTGLHLVPITDNQITRNFVRYSFFGWGLPSVLLGASLLIQYHDKAGKLLDTRSLKGQNCWFLDKNAFVYGLLAPSCLLVAVTFYYLVRSAVLARYIISIQADIRIREKMRRKRTLQILLFTKLTIVLSAVLALGSATKLTRSDPVWIAYHVGQGLQGILVAMLVTCNCQVLKLYTRSLKSRAARHVSCYTGRGGASTAASALSKSTSLQLLTWDPVPDPV</sequence>
<dbReference type="EMBL" id="JANEYG010000044">
    <property type="protein sequence ID" value="KAJ8916255.1"/>
    <property type="molecule type" value="Genomic_DNA"/>
</dbReference>
<evidence type="ECO:0000259" key="6">
    <source>
        <dbReference type="PROSITE" id="PS50261"/>
    </source>
</evidence>
<dbReference type="Proteomes" id="UP001159042">
    <property type="component" value="Unassembled WGS sequence"/>
</dbReference>
<dbReference type="PROSITE" id="PS50261">
    <property type="entry name" value="G_PROTEIN_RECEP_F2_4"/>
    <property type="match status" value="1"/>
</dbReference>
<dbReference type="InterPro" id="IPR017981">
    <property type="entry name" value="GPCR_2-like_7TM"/>
</dbReference>
<dbReference type="Pfam" id="PF00002">
    <property type="entry name" value="7tm_2"/>
    <property type="match status" value="1"/>
</dbReference>
<evidence type="ECO:0000256" key="4">
    <source>
        <dbReference type="ARBA" id="ARBA00023136"/>
    </source>
</evidence>